<accession>A0A0L0NX61</accession>
<dbReference type="Proteomes" id="UP000037122">
    <property type="component" value="Unassembled WGS sequence"/>
</dbReference>
<proteinExistence type="predicted"/>
<reference evidence="2" key="1">
    <citation type="journal article" date="2015" name="BMC Genomics">
        <title>Draft genome of a commonly misdiagnosed multidrug resistant pathogen Candida auris.</title>
        <authorList>
            <person name="Chatterjee S."/>
            <person name="Alampalli S.V."/>
            <person name="Nageshan R.K."/>
            <person name="Chettiar S.T."/>
            <person name="Joshi S."/>
            <person name="Tatu U.S."/>
        </authorList>
    </citation>
    <scope>NUCLEOTIDE SEQUENCE [LARGE SCALE GENOMIC DNA]</scope>
    <source>
        <strain evidence="2">6684</strain>
    </source>
</reference>
<dbReference type="VEuPathDB" id="FungiDB:QG37_05011"/>
<evidence type="ECO:0000313" key="1">
    <source>
        <dbReference type="EMBL" id="KND98245.1"/>
    </source>
</evidence>
<dbReference type="AlphaFoldDB" id="A0A0L0NX61"/>
<dbReference type="EMBL" id="LGST01000034">
    <property type="protein sequence ID" value="KND98245.1"/>
    <property type="molecule type" value="Genomic_DNA"/>
</dbReference>
<name>A0A0L0NX61_CANAR</name>
<sequence length="91" mass="10796">MSFIDMLEEYGNKASMEFITVLKKFAQLLADERLMDIYFEWGTSAEIMLYFSNIILHLEIEDVESVLAVARKAYKQRCRQQAVWLLVRRNI</sequence>
<dbReference type="VEuPathDB" id="FungiDB:B9J08_004205"/>
<organism evidence="1 2">
    <name type="scientific">Candidozyma auris</name>
    <name type="common">Yeast</name>
    <name type="synonym">Candida auris</name>
    <dbReference type="NCBI Taxonomy" id="498019"/>
    <lineage>
        <taxon>Eukaryota</taxon>
        <taxon>Fungi</taxon>
        <taxon>Dikarya</taxon>
        <taxon>Ascomycota</taxon>
        <taxon>Saccharomycotina</taxon>
        <taxon>Pichiomycetes</taxon>
        <taxon>Metschnikowiaceae</taxon>
        <taxon>Candidozyma</taxon>
    </lineage>
</organism>
<gene>
    <name evidence="1" type="ORF">QG37_05011</name>
</gene>
<protein>
    <submittedName>
        <fullName evidence="1">Uncharacterized protein</fullName>
    </submittedName>
</protein>
<dbReference type="VEuPathDB" id="FungiDB:CJI97_004269"/>
<evidence type="ECO:0000313" key="2">
    <source>
        <dbReference type="Proteomes" id="UP000037122"/>
    </source>
</evidence>
<comment type="caution">
    <text evidence="1">The sequence shown here is derived from an EMBL/GenBank/DDBJ whole genome shotgun (WGS) entry which is preliminary data.</text>
</comment>
<dbReference type="VEuPathDB" id="FungiDB:CJI96_0005234"/>